<keyword evidence="2" id="KW-1133">Transmembrane helix</keyword>
<feature type="compositionally biased region" description="Low complexity" evidence="1">
    <location>
        <begin position="69"/>
        <end position="79"/>
    </location>
</feature>
<feature type="compositionally biased region" description="Basic residues" evidence="1">
    <location>
        <begin position="98"/>
        <end position="108"/>
    </location>
</feature>
<dbReference type="Proteomes" id="UP000005940">
    <property type="component" value="Chromosome"/>
</dbReference>
<protein>
    <recommendedName>
        <fullName evidence="6">Gram-positive cocci surface proteins LPxTG domain-containing protein</fullName>
    </recommendedName>
</protein>
<evidence type="ECO:0000256" key="1">
    <source>
        <dbReference type="SAM" id="MobiDB-lite"/>
    </source>
</evidence>
<feature type="transmembrane region" description="Helical" evidence="2">
    <location>
        <begin position="211"/>
        <end position="232"/>
    </location>
</feature>
<proteinExistence type="predicted"/>
<keyword evidence="3" id="KW-0732">Signal</keyword>
<dbReference type="AlphaFoldDB" id="A0A7G3UE30"/>
<keyword evidence="5" id="KW-1185">Reference proteome</keyword>
<name>A0A7G3UE30_STRT9</name>
<feature type="region of interest" description="Disordered" evidence="1">
    <location>
        <begin position="46"/>
        <end position="208"/>
    </location>
</feature>
<keyword evidence="2" id="KW-0812">Transmembrane</keyword>
<organism evidence="4 5">
    <name type="scientific">Streptomyces tsukubensis (strain DSM 42081 / NBRC 108919 / NRRL 18488 / 9993)</name>
    <dbReference type="NCBI Taxonomy" id="1114943"/>
    <lineage>
        <taxon>Bacteria</taxon>
        <taxon>Bacillati</taxon>
        <taxon>Actinomycetota</taxon>
        <taxon>Actinomycetes</taxon>
        <taxon>Kitasatosporales</taxon>
        <taxon>Streptomycetaceae</taxon>
        <taxon>Streptomyces</taxon>
    </lineage>
</organism>
<accession>A0A7G3UE30</accession>
<keyword evidence="2" id="KW-0472">Membrane</keyword>
<feature type="chain" id="PRO_5038755723" description="Gram-positive cocci surface proteins LPxTG domain-containing protein" evidence="3">
    <location>
        <begin position="27"/>
        <end position="237"/>
    </location>
</feature>
<feature type="signal peptide" evidence="3">
    <location>
        <begin position="1"/>
        <end position="26"/>
    </location>
</feature>
<evidence type="ECO:0000313" key="4">
    <source>
        <dbReference type="EMBL" id="QKM68677.1"/>
    </source>
</evidence>
<evidence type="ECO:0000256" key="3">
    <source>
        <dbReference type="SAM" id="SignalP"/>
    </source>
</evidence>
<dbReference type="EMBL" id="CP029159">
    <property type="protein sequence ID" value="QKM68677.1"/>
    <property type="molecule type" value="Genomic_DNA"/>
</dbReference>
<feature type="compositionally biased region" description="Basic and acidic residues" evidence="1">
    <location>
        <begin position="82"/>
        <end position="97"/>
    </location>
</feature>
<evidence type="ECO:0000313" key="5">
    <source>
        <dbReference type="Proteomes" id="UP000005940"/>
    </source>
</evidence>
<sequence length="237" mass="23268">MHPTLRSRCAITLAALAVLATPLAYGNGPGLLTGTAAAVTTLTAAAPAAGPGGPETAVPPGSTGPPPDAAGSGTGAAAPAPDPHESLAGHPAGEGRIRPGRPPHHLPPRPRGDTEDPPAEASVSQSRTGTPSDPPSATDTTDTTDTATAAAEPDPAAPAADGDLLRPDGADGWRGDTDPAAEPTPYLTGDAPSAAGQHRTRATGTPAAHEFSPLSLGIGLALMGLGIGFLGIRLRHR</sequence>
<feature type="compositionally biased region" description="Basic and acidic residues" evidence="1">
    <location>
        <begin position="163"/>
        <end position="177"/>
    </location>
</feature>
<feature type="compositionally biased region" description="Low complexity" evidence="1">
    <location>
        <begin position="46"/>
        <end position="61"/>
    </location>
</feature>
<evidence type="ECO:0000256" key="2">
    <source>
        <dbReference type="SAM" id="Phobius"/>
    </source>
</evidence>
<reference evidence="4 5" key="1">
    <citation type="journal article" date="2012" name="J. Bacteriol.">
        <title>Draft genome of Streptomyces tsukubaensis NRRL 18488, the producer of the clinically important immunosuppressant tacrolimus (FK506).</title>
        <authorList>
            <person name="Barreiro C."/>
            <person name="Prieto C."/>
            <person name="Sola-Landa A."/>
            <person name="Solera E."/>
            <person name="Martinez-Castro M."/>
            <person name="Perez-Redondo R."/>
            <person name="Garcia-Estrada C."/>
            <person name="Aparicio J.F."/>
            <person name="Fernandez-Martinez L.T."/>
            <person name="Santos-Aberturas J."/>
            <person name="Salehi-Najafabadi Z."/>
            <person name="Rodriguez-Garcia A."/>
            <person name="Tauch A."/>
            <person name="Martin J.F."/>
        </authorList>
    </citation>
    <scope>NUCLEOTIDE SEQUENCE [LARGE SCALE GENOMIC DNA]</scope>
    <source>
        <strain evidence="5">DSM 42081 / NBRC 108919 / NRRL 18488 / 9993</strain>
    </source>
</reference>
<evidence type="ECO:0008006" key="6">
    <source>
        <dbReference type="Google" id="ProtNLM"/>
    </source>
</evidence>
<gene>
    <name evidence="4" type="ORF">STSU_017340</name>
</gene>
<feature type="compositionally biased region" description="Low complexity" evidence="1">
    <location>
        <begin position="128"/>
        <end position="162"/>
    </location>
</feature>
<dbReference type="RefSeq" id="WP_130584983.1">
    <property type="nucleotide sequence ID" value="NZ_CP029159.1"/>
</dbReference>